<dbReference type="EMBL" id="MU069708">
    <property type="protein sequence ID" value="KAF5835373.1"/>
    <property type="molecule type" value="Genomic_DNA"/>
</dbReference>
<feature type="compositionally biased region" description="Low complexity" evidence="1">
    <location>
        <begin position="61"/>
        <end position="75"/>
    </location>
</feature>
<protein>
    <submittedName>
        <fullName evidence="2">Uncharacterized protein</fullName>
    </submittedName>
</protein>
<feature type="compositionally biased region" description="Basic and acidic residues" evidence="1">
    <location>
        <begin position="50"/>
        <end position="59"/>
    </location>
</feature>
<keyword evidence="3" id="KW-1185">Reference proteome</keyword>
<name>A0ABQ7GLD0_DUNSA</name>
<proteinExistence type="predicted"/>
<reference evidence="2" key="1">
    <citation type="submission" date="2017-08" db="EMBL/GenBank/DDBJ databases">
        <authorList>
            <person name="Polle J.E."/>
            <person name="Barry K."/>
            <person name="Cushman J."/>
            <person name="Schmutz J."/>
            <person name="Tran D."/>
            <person name="Hathwaick L.T."/>
            <person name="Yim W.C."/>
            <person name="Jenkins J."/>
            <person name="Mckie-Krisberg Z.M."/>
            <person name="Prochnik S."/>
            <person name="Lindquist E."/>
            <person name="Dockter R.B."/>
            <person name="Adam C."/>
            <person name="Molina H."/>
            <person name="Bunkerborg J."/>
            <person name="Jin E."/>
            <person name="Buchheim M."/>
            <person name="Magnuson J."/>
        </authorList>
    </citation>
    <scope>NUCLEOTIDE SEQUENCE</scope>
    <source>
        <strain evidence="2">CCAP 19/18</strain>
    </source>
</reference>
<comment type="caution">
    <text evidence="2">The sequence shown here is derived from an EMBL/GenBank/DDBJ whole genome shotgun (WGS) entry which is preliminary data.</text>
</comment>
<evidence type="ECO:0000313" key="3">
    <source>
        <dbReference type="Proteomes" id="UP000815325"/>
    </source>
</evidence>
<gene>
    <name evidence="2" type="ORF">DUNSADRAFT_7500</name>
</gene>
<accession>A0ABQ7GLD0</accession>
<organism evidence="2 3">
    <name type="scientific">Dunaliella salina</name>
    <name type="common">Green alga</name>
    <name type="synonym">Protococcus salinus</name>
    <dbReference type="NCBI Taxonomy" id="3046"/>
    <lineage>
        <taxon>Eukaryota</taxon>
        <taxon>Viridiplantae</taxon>
        <taxon>Chlorophyta</taxon>
        <taxon>core chlorophytes</taxon>
        <taxon>Chlorophyceae</taxon>
        <taxon>CS clade</taxon>
        <taxon>Chlamydomonadales</taxon>
        <taxon>Dunaliellaceae</taxon>
        <taxon>Dunaliella</taxon>
    </lineage>
</organism>
<evidence type="ECO:0000256" key="1">
    <source>
        <dbReference type="SAM" id="MobiDB-lite"/>
    </source>
</evidence>
<feature type="compositionally biased region" description="Low complexity" evidence="1">
    <location>
        <begin position="93"/>
        <end position="108"/>
    </location>
</feature>
<dbReference type="Proteomes" id="UP000815325">
    <property type="component" value="Unassembled WGS sequence"/>
</dbReference>
<evidence type="ECO:0000313" key="2">
    <source>
        <dbReference type="EMBL" id="KAF5835373.1"/>
    </source>
</evidence>
<feature type="compositionally biased region" description="Low complexity" evidence="1">
    <location>
        <begin position="17"/>
        <end position="35"/>
    </location>
</feature>
<sequence>MADEPSLGTLDWDDDGTTANDLTNAAAPDPPANTNNKEDDDVDVNVESLLPKRRERDEEAQAPPAAPALHQQGPAEAQENLGDVDWDEDAPVQQHEQQQEQQQQQQEHWWGGEDVTGATQEAAVNDGHEPTAQEHAGPEGGPDFAKPAARPPPKQAFDVPTSGAFW</sequence>
<feature type="region of interest" description="Disordered" evidence="1">
    <location>
        <begin position="1"/>
        <end position="166"/>
    </location>
</feature>